<gene>
    <name evidence="2" type="ORF">M0811_01070</name>
</gene>
<accession>A0A9Q0RBT8</accession>
<keyword evidence="2" id="KW-0675">Receptor</keyword>
<dbReference type="AlphaFoldDB" id="A0A9Q0RBT8"/>
<evidence type="ECO:0000313" key="3">
    <source>
        <dbReference type="Proteomes" id="UP001149090"/>
    </source>
</evidence>
<keyword evidence="1" id="KW-1133">Transmembrane helix</keyword>
<reference evidence="2" key="1">
    <citation type="submission" date="2022-10" db="EMBL/GenBank/DDBJ databases">
        <title>Novel sulphate-reducing endosymbionts in the free-living metamonad Anaeramoeba.</title>
        <authorList>
            <person name="Jerlstrom-Hultqvist J."/>
            <person name="Cepicka I."/>
            <person name="Gallot-Lavallee L."/>
            <person name="Salas-Leiva D."/>
            <person name="Curtis B.A."/>
            <person name="Zahonova K."/>
            <person name="Pipaliya S."/>
            <person name="Dacks J."/>
            <person name="Roger A.J."/>
        </authorList>
    </citation>
    <scope>NUCLEOTIDE SEQUENCE</scope>
    <source>
        <strain evidence="2">BMAN</strain>
    </source>
</reference>
<organism evidence="2 3">
    <name type="scientific">Anaeramoeba ignava</name>
    <name type="common">Anaerobic marine amoeba</name>
    <dbReference type="NCBI Taxonomy" id="1746090"/>
    <lineage>
        <taxon>Eukaryota</taxon>
        <taxon>Metamonada</taxon>
        <taxon>Anaeramoebidae</taxon>
        <taxon>Anaeramoeba</taxon>
    </lineage>
</organism>
<comment type="caution">
    <text evidence="2">The sequence shown here is derived from an EMBL/GenBank/DDBJ whole genome shotgun (WGS) entry which is preliminary data.</text>
</comment>
<evidence type="ECO:0000256" key="1">
    <source>
        <dbReference type="SAM" id="Phobius"/>
    </source>
</evidence>
<keyword evidence="3" id="KW-1185">Reference proteome</keyword>
<keyword evidence="1" id="KW-0472">Membrane</keyword>
<keyword evidence="1" id="KW-0812">Transmembrane</keyword>
<sequence length="235" mass="26556">MDNKKKKKDQQQQVKSFKGLWIFSAVLATIGIVTLIIMQTRFRHTNSGNVEYHGNGRASLTCPVRGYYYDVSRPNTKTCCTFYDYSCGKDTICDVLYVDYSNLFIDKSVKCTDSLGLLSCSVMSPWVNWFAPEINVGDVPQNLNVCQSFCDQIFDDCHDASFDCSSFNPFPTDQSWCPDKKVSSIFPSNSTDFCIQVLKVTVSTDFTACFNSGNFLSFNFFLVFFALVFLVLSKS</sequence>
<dbReference type="EMBL" id="JAPDFW010000070">
    <property type="protein sequence ID" value="KAJ5074439.1"/>
    <property type="molecule type" value="Genomic_DNA"/>
</dbReference>
<evidence type="ECO:0000313" key="2">
    <source>
        <dbReference type="EMBL" id="KAJ5074439.1"/>
    </source>
</evidence>
<protein>
    <submittedName>
        <fullName evidence="2">Folate receptor family protein</fullName>
    </submittedName>
</protein>
<feature type="transmembrane region" description="Helical" evidence="1">
    <location>
        <begin position="215"/>
        <end position="232"/>
    </location>
</feature>
<proteinExistence type="predicted"/>
<name>A0A9Q0RBT8_ANAIG</name>
<feature type="transmembrane region" description="Helical" evidence="1">
    <location>
        <begin position="20"/>
        <end position="38"/>
    </location>
</feature>
<dbReference type="Proteomes" id="UP001149090">
    <property type="component" value="Unassembled WGS sequence"/>
</dbReference>